<comment type="subcellular location">
    <subcellularLocation>
        <location evidence="1">Cell outer membrane</location>
    </subcellularLocation>
</comment>
<evidence type="ECO:0000313" key="10">
    <source>
        <dbReference type="Proteomes" id="UP000261210"/>
    </source>
</evidence>
<evidence type="ECO:0000256" key="4">
    <source>
        <dbReference type="ARBA" id="ARBA00023136"/>
    </source>
</evidence>
<keyword evidence="4" id="KW-0472">Membrane</keyword>
<evidence type="ECO:0000256" key="2">
    <source>
        <dbReference type="ARBA" id="ARBA00006275"/>
    </source>
</evidence>
<evidence type="ECO:0000256" key="3">
    <source>
        <dbReference type="ARBA" id="ARBA00022729"/>
    </source>
</evidence>
<dbReference type="InterPro" id="IPR011990">
    <property type="entry name" value="TPR-like_helical_dom_sf"/>
</dbReference>
<dbReference type="GO" id="GO:0009279">
    <property type="term" value="C:cell outer membrane"/>
    <property type="evidence" value="ECO:0007669"/>
    <property type="project" value="UniProtKB-SubCell"/>
</dbReference>
<dbReference type="InterPro" id="IPR012944">
    <property type="entry name" value="SusD_RagB_dom"/>
</dbReference>
<dbReference type="RefSeq" id="WP_015532784.1">
    <property type="nucleotide sequence ID" value="NZ_DAWCSH010000053.1"/>
</dbReference>
<dbReference type="SUPFAM" id="SSF48452">
    <property type="entry name" value="TPR-like"/>
    <property type="match status" value="1"/>
</dbReference>
<evidence type="ECO:0000256" key="1">
    <source>
        <dbReference type="ARBA" id="ARBA00004442"/>
    </source>
</evidence>
<sequence>MKLKQYIKLVCLASFTVTAASCLDLEPKADLGDNLVWNKADNFQLFANQFYGWLPDFSSAISDSPHSDYRSDLVCESKRNVYSDGTNTIPTGDGNYTGNYKHIYYTNLLLKNAQNFGDAKAIAVPVAEAKFFRAFSYFELVQLYGNVILLTEPIDLDSEKLSASRNDRSVVIDQVIKDLKEAAEDLPETVSEAGRLTKYAAYAMLSRVALFEGTWQKFHTNGKDATTNTARSEELLTIAKDAADKVISCKKYKLFYNVALGNESYRYMFTLEDGVQCNPANLSKADNTEYILMKRHRNGDKTAWNLTHGMVANACYLTHKLVDMYLCSDGLPTAISSKFKGDKGVTDEFLERDNRMGNNMLYHGQKYWNNDGAWRTTWTDADLEKTLVANVRSGSGYQNRKWGTEREVADYYESYDFPVIRYAEVLLNYAEAVYELNGEISDSELDYSLNLVRLRVNPNMPKLTNKLIADHSPMSMREEIRRERTVELILEGHRIDDLKRWATAKEEMPQDQLGVKVTGTWFENNWSNQSRSLNADGYIIMYEGRVWSDKHYLYPLPSDQLQLNPQLEQNPGWKN</sequence>
<comment type="caution">
    <text evidence="9">The sequence shown here is derived from an EMBL/GenBank/DDBJ whole genome shotgun (WGS) entry which is preliminary data.</text>
</comment>
<feature type="domain" description="RagB/SusD" evidence="7">
    <location>
        <begin position="301"/>
        <end position="573"/>
    </location>
</feature>
<evidence type="ECO:0000256" key="5">
    <source>
        <dbReference type="ARBA" id="ARBA00023237"/>
    </source>
</evidence>
<dbReference type="Proteomes" id="UP000261210">
    <property type="component" value="Unassembled WGS sequence"/>
</dbReference>
<dbReference type="Pfam" id="PF14322">
    <property type="entry name" value="SusD-like_3"/>
    <property type="match status" value="1"/>
</dbReference>
<reference evidence="9 10" key="1">
    <citation type="submission" date="2018-08" db="EMBL/GenBank/DDBJ databases">
        <title>A genome reference for cultivated species of the human gut microbiota.</title>
        <authorList>
            <person name="Zou Y."/>
            <person name="Xue W."/>
            <person name="Luo G."/>
        </authorList>
    </citation>
    <scope>NUCLEOTIDE SEQUENCE [LARGE SCALE GENOMIC DNA]</scope>
    <source>
        <strain evidence="9 10">TF10-34</strain>
    </source>
</reference>
<evidence type="ECO:0000256" key="6">
    <source>
        <dbReference type="SAM" id="SignalP"/>
    </source>
</evidence>
<evidence type="ECO:0000259" key="7">
    <source>
        <dbReference type="Pfam" id="PF07980"/>
    </source>
</evidence>
<dbReference type="AlphaFoldDB" id="A0A174HK18"/>
<accession>A0A174HK18</accession>
<name>A0A174HK18_9BACE</name>
<feature type="chain" id="PRO_5030023434" evidence="6">
    <location>
        <begin position="20"/>
        <end position="575"/>
    </location>
</feature>
<proteinExistence type="inferred from homology"/>
<dbReference type="Pfam" id="PF07980">
    <property type="entry name" value="SusD_RagB"/>
    <property type="match status" value="1"/>
</dbReference>
<keyword evidence="3 6" id="KW-0732">Signal</keyword>
<keyword evidence="5" id="KW-0998">Cell outer membrane</keyword>
<dbReference type="PROSITE" id="PS51257">
    <property type="entry name" value="PROKAR_LIPOPROTEIN"/>
    <property type="match status" value="1"/>
</dbReference>
<dbReference type="EMBL" id="QSQU01000028">
    <property type="protein sequence ID" value="RGK59413.1"/>
    <property type="molecule type" value="Genomic_DNA"/>
</dbReference>
<feature type="domain" description="SusD-like N-terminal" evidence="8">
    <location>
        <begin position="95"/>
        <end position="210"/>
    </location>
</feature>
<evidence type="ECO:0000313" key="9">
    <source>
        <dbReference type="EMBL" id="RGK59413.1"/>
    </source>
</evidence>
<gene>
    <name evidence="9" type="ORF">DXD03_17525</name>
</gene>
<dbReference type="InterPro" id="IPR033985">
    <property type="entry name" value="SusD-like_N"/>
</dbReference>
<dbReference type="Gene3D" id="1.25.40.390">
    <property type="match status" value="1"/>
</dbReference>
<feature type="signal peptide" evidence="6">
    <location>
        <begin position="1"/>
        <end position="19"/>
    </location>
</feature>
<evidence type="ECO:0000259" key="8">
    <source>
        <dbReference type="Pfam" id="PF14322"/>
    </source>
</evidence>
<organism evidence="9 10">
    <name type="scientific">Bacteroides xylanisolvens</name>
    <dbReference type="NCBI Taxonomy" id="371601"/>
    <lineage>
        <taxon>Bacteria</taxon>
        <taxon>Pseudomonadati</taxon>
        <taxon>Bacteroidota</taxon>
        <taxon>Bacteroidia</taxon>
        <taxon>Bacteroidales</taxon>
        <taxon>Bacteroidaceae</taxon>
        <taxon>Bacteroides</taxon>
    </lineage>
</organism>
<protein>
    <submittedName>
        <fullName evidence="9">RagB/SusD family nutrient uptake outer membrane protein</fullName>
    </submittedName>
</protein>
<comment type="similarity">
    <text evidence="2">Belongs to the SusD family.</text>
</comment>